<evidence type="ECO:0000256" key="6">
    <source>
        <dbReference type="PIRNR" id="PIRNR000535"/>
    </source>
</evidence>
<reference evidence="8 9" key="1">
    <citation type="submission" date="2018-04" db="EMBL/GenBank/DDBJ databases">
        <title>Novel Campyloabacter and Helicobacter Species and Strains.</title>
        <authorList>
            <person name="Mannion A.J."/>
            <person name="Shen Z."/>
            <person name="Fox J.G."/>
        </authorList>
    </citation>
    <scope>NUCLEOTIDE SEQUENCE [LARGE SCALE GENOMIC DNA]</scope>
    <source>
        <strain evidence="8 9">ATCC 700242</strain>
    </source>
</reference>
<dbReference type="CDD" id="cd01164">
    <property type="entry name" value="FruK_PfkB_like"/>
    <property type="match status" value="1"/>
</dbReference>
<dbReference type="PANTHER" id="PTHR46566:SF1">
    <property type="entry name" value="1-PHOSPHOFRUCTOKINASE"/>
    <property type="match status" value="1"/>
</dbReference>
<dbReference type="Gene3D" id="3.40.1190.20">
    <property type="match status" value="1"/>
</dbReference>
<keyword evidence="2 6" id="KW-0808">Transferase</keyword>
<evidence type="ECO:0000256" key="1">
    <source>
        <dbReference type="ARBA" id="ARBA00010688"/>
    </source>
</evidence>
<protein>
    <submittedName>
        <fullName evidence="8">1-phosphofructokinase</fullName>
    </submittedName>
</protein>
<dbReference type="GO" id="GO:0044281">
    <property type="term" value="P:small molecule metabolic process"/>
    <property type="evidence" value="ECO:0007669"/>
    <property type="project" value="UniProtKB-ARBA"/>
</dbReference>
<dbReference type="GO" id="GO:0016052">
    <property type="term" value="P:carbohydrate catabolic process"/>
    <property type="evidence" value="ECO:0007669"/>
    <property type="project" value="UniProtKB-ARBA"/>
</dbReference>
<evidence type="ECO:0000256" key="3">
    <source>
        <dbReference type="ARBA" id="ARBA00022741"/>
    </source>
</evidence>
<dbReference type="GO" id="GO:0008662">
    <property type="term" value="F:1-phosphofructokinase activity"/>
    <property type="evidence" value="ECO:0007669"/>
    <property type="project" value="InterPro"/>
</dbReference>
<keyword evidence="9" id="KW-1185">Reference proteome</keyword>
<evidence type="ECO:0000256" key="2">
    <source>
        <dbReference type="ARBA" id="ARBA00022679"/>
    </source>
</evidence>
<dbReference type="PANTHER" id="PTHR46566">
    <property type="entry name" value="1-PHOSPHOFRUCTOKINASE-RELATED"/>
    <property type="match status" value="1"/>
</dbReference>
<accession>A0A3D8IWE0</accession>
<dbReference type="SUPFAM" id="SSF53613">
    <property type="entry name" value="Ribokinase-like"/>
    <property type="match status" value="1"/>
</dbReference>
<comment type="similarity">
    <text evidence="1">Belongs to the carbohydrate kinase PfkB family.</text>
</comment>
<dbReference type="Proteomes" id="UP000257067">
    <property type="component" value="Unassembled WGS sequence"/>
</dbReference>
<dbReference type="GO" id="GO:0005524">
    <property type="term" value="F:ATP binding"/>
    <property type="evidence" value="ECO:0007669"/>
    <property type="project" value="UniProtKB-KW"/>
</dbReference>
<feature type="domain" description="Carbohydrate kinase PfkB" evidence="7">
    <location>
        <begin position="15"/>
        <end position="285"/>
    </location>
</feature>
<dbReference type="NCBIfam" id="TIGR03168">
    <property type="entry name" value="1-PFK"/>
    <property type="match status" value="1"/>
</dbReference>
<comment type="caution">
    <text evidence="8">The sequence shown here is derived from an EMBL/GenBank/DDBJ whole genome shotgun (WGS) entry which is preliminary data.</text>
</comment>
<keyword evidence="5" id="KW-0067">ATP-binding</keyword>
<dbReference type="AlphaFoldDB" id="A0A3D8IWE0"/>
<dbReference type="EMBL" id="NXLU01000002">
    <property type="protein sequence ID" value="RDU69552.1"/>
    <property type="molecule type" value="Genomic_DNA"/>
</dbReference>
<organism evidence="8 9">
    <name type="scientific">Helicobacter cholecystus</name>
    <dbReference type="NCBI Taxonomy" id="45498"/>
    <lineage>
        <taxon>Bacteria</taxon>
        <taxon>Pseudomonadati</taxon>
        <taxon>Campylobacterota</taxon>
        <taxon>Epsilonproteobacteria</taxon>
        <taxon>Campylobacterales</taxon>
        <taxon>Helicobacteraceae</taxon>
        <taxon>Helicobacter</taxon>
    </lineage>
</organism>
<dbReference type="InterPro" id="IPR011611">
    <property type="entry name" value="PfkB_dom"/>
</dbReference>
<name>A0A3D8IWE0_9HELI</name>
<evidence type="ECO:0000256" key="4">
    <source>
        <dbReference type="ARBA" id="ARBA00022777"/>
    </source>
</evidence>
<evidence type="ECO:0000256" key="5">
    <source>
        <dbReference type="ARBA" id="ARBA00022840"/>
    </source>
</evidence>
<dbReference type="OrthoDB" id="9801219at2"/>
<evidence type="ECO:0000313" key="9">
    <source>
        <dbReference type="Proteomes" id="UP000257067"/>
    </source>
</evidence>
<dbReference type="InterPro" id="IPR029056">
    <property type="entry name" value="Ribokinase-like"/>
</dbReference>
<dbReference type="PIRSF" id="PIRSF000535">
    <property type="entry name" value="1PFK/6PFK/LacC"/>
    <property type="match status" value="1"/>
</dbReference>
<dbReference type="GO" id="GO:0005829">
    <property type="term" value="C:cytosol"/>
    <property type="evidence" value="ECO:0007669"/>
    <property type="project" value="TreeGrafter"/>
</dbReference>
<proteinExistence type="inferred from homology"/>
<keyword evidence="3" id="KW-0547">Nucleotide-binding</keyword>
<evidence type="ECO:0000313" key="8">
    <source>
        <dbReference type="EMBL" id="RDU69552.1"/>
    </source>
</evidence>
<dbReference type="RefSeq" id="WP_104724495.1">
    <property type="nucleotide sequence ID" value="NZ_FZNE01000003.1"/>
</dbReference>
<keyword evidence="4 8" id="KW-0418">Kinase</keyword>
<dbReference type="NCBIfam" id="TIGR03828">
    <property type="entry name" value="pfkB"/>
    <property type="match status" value="1"/>
</dbReference>
<dbReference type="InterPro" id="IPR017583">
    <property type="entry name" value="Tagatose/fructose_Pkinase"/>
</dbReference>
<dbReference type="Pfam" id="PF00294">
    <property type="entry name" value="PfkB"/>
    <property type="match status" value="1"/>
</dbReference>
<dbReference type="InterPro" id="IPR022463">
    <property type="entry name" value="1-PFruKinase"/>
</dbReference>
<dbReference type="FunFam" id="3.40.1190.20:FF:000001">
    <property type="entry name" value="Phosphofructokinase"/>
    <property type="match status" value="1"/>
</dbReference>
<sequence>MVYTLTLNPALDYYLELDAFHLGETNRSKSETLVAGGKGINVSMMLNNLGVSNQALGFLAGFSGEEISRRLQRANINSRFVFLKNGYSRINVKILSEEESEINANGAIPTQDEIEMLLHLLEGVSQDDMLILSGSLAQGMPKNFYAQIMKQCSHTPIILDTIGEALTLALPYAPLLIKPNKAELEGIFHHKIYSLDEILIDCKKLQEMGARNVLVSLGGDGAVFVGENAEVYSLSVPKGELINSVGAGDSMVAGFCMGYLRSQDVKEAFYYALASGSASAYSEGFGSLQKVEELFHQMKEEE</sequence>
<evidence type="ECO:0000259" key="7">
    <source>
        <dbReference type="Pfam" id="PF00294"/>
    </source>
</evidence>
<gene>
    <name evidence="8" type="primary">pfkB</name>
    <name evidence="8" type="ORF">CQA62_02575</name>
</gene>